<dbReference type="InterPro" id="IPR000515">
    <property type="entry name" value="MetI-like"/>
</dbReference>
<dbReference type="SUPFAM" id="SSF161098">
    <property type="entry name" value="MetI-like"/>
    <property type="match status" value="1"/>
</dbReference>
<evidence type="ECO:0000313" key="10">
    <source>
        <dbReference type="Proteomes" id="UP000029431"/>
    </source>
</evidence>
<dbReference type="HOGENOM" id="CLU_2013000_0_0_9"/>
<reference evidence="9 10" key="1">
    <citation type="journal article" date="2014" name="PLoS ONE">
        <title>How to Kill the Honey Bee Larva: Genomic Potential and Virulence Mechanisms of Paenibacillus larvae.</title>
        <authorList>
            <person name="Djukic M."/>
            <person name="Brzuszkiewicz E."/>
            <person name="Funfhaus A."/>
            <person name="Voss J."/>
            <person name="Gollnow K."/>
            <person name="Poppinga L."/>
            <person name="Liesegang H."/>
            <person name="Garcia-Gonzalez E."/>
            <person name="Genersch E."/>
            <person name="Daniel R."/>
        </authorList>
    </citation>
    <scope>NUCLEOTIDE SEQUENCE [LARGE SCALE GENOMIC DNA]</scope>
    <source>
        <strain evidence="9 10">DSM 25430</strain>
    </source>
</reference>
<dbReference type="PROSITE" id="PS50928">
    <property type="entry name" value="ABC_TM1"/>
    <property type="match status" value="1"/>
</dbReference>
<keyword evidence="6 7" id="KW-0472">Membrane</keyword>
<dbReference type="PANTHER" id="PTHR32243:SF24">
    <property type="entry name" value="DIACETYLCHITOBIOSE UPTAKE SYSTEM PERMEASE PROTEIN NGCG"/>
    <property type="match status" value="1"/>
</dbReference>
<dbReference type="Proteomes" id="UP000029431">
    <property type="component" value="Chromosome"/>
</dbReference>
<dbReference type="InterPro" id="IPR050901">
    <property type="entry name" value="BP-dep_ABC_trans_perm"/>
</dbReference>
<dbReference type="PANTHER" id="PTHR32243">
    <property type="entry name" value="MALTOSE TRANSPORT SYSTEM PERMEASE-RELATED"/>
    <property type="match status" value="1"/>
</dbReference>
<feature type="transmembrane region" description="Helical" evidence="7">
    <location>
        <begin position="17"/>
        <end position="39"/>
    </location>
</feature>
<comment type="subcellular location">
    <subcellularLocation>
        <location evidence="1 7">Cell membrane</location>
        <topology evidence="1 7">Multi-pass membrane protein</topology>
    </subcellularLocation>
</comment>
<evidence type="ECO:0000256" key="7">
    <source>
        <dbReference type="RuleBase" id="RU363032"/>
    </source>
</evidence>
<dbReference type="EMBL" id="CP003355">
    <property type="protein sequence ID" value="AHD04791.1"/>
    <property type="molecule type" value="Genomic_DNA"/>
</dbReference>
<evidence type="ECO:0000256" key="4">
    <source>
        <dbReference type="ARBA" id="ARBA00022692"/>
    </source>
</evidence>
<dbReference type="KEGG" id="plv:ERIC2_c09610"/>
<dbReference type="InterPro" id="IPR035906">
    <property type="entry name" value="MetI-like_sf"/>
</dbReference>
<evidence type="ECO:0000256" key="2">
    <source>
        <dbReference type="ARBA" id="ARBA00022448"/>
    </source>
</evidence>
<keyword evidence="5 7" id="KW-1133">Transmembrane helix</keyword>
<protein>
    <submittedName>
        <fullName evidence="9">Fructose-amino acid permease-like protein</fullName>
    </submittedName>
</protein>
<dbReference type="GO" id="GO:0005886">
    <property type="term" value="C:plasma membrane"/>
    <property type="evidence" value="ECO:0007669"/>
    <property type="project" value="UniProtKB-SubCell"/>
</dbReference>
<keyword evidence="10" id="KW-1185">Reference proteome</keyword>
<organism evidence="9 10">
    <name type="scientific">Paenibacillus larvae subsp. larvae DSM 25430</name>
    <dbReference type="NCBI Taxonomy" id="697284"/>
    <lineage>
        <taxon>Bacteria</taxon>
        <taxon>Bacillati</taxon>
        <taxon>Bacillota</taxon>
        <taxon>Bacilli</taxon>
        <taxon>Bacillales</taxon>
        <taxon>Paenibacillaceae</taxon>
        <taxon>Paenibacillus</taxon>
    </lineage>
</organism>
<keyword evidence="3" id="KW-1003">Cell membrane</keyword>
<feature type="transmembrane region" description="Helical" evidence="7">
    <location>
        <begin position="99"/>
        <end position="121"/>
    </location>
</feature>
<dbReference type="PATRIC" id="fig|697284.3.peg.906"/>
<dbReference type="Pfam" id="PF00528">
    <property type="entry name" value="BPD_transp_1"/>
    <property type="match status" value="1"/>
</dbReference>
<name>V9W1C5_9BACL</name>
<feature type="domain" description="ABC transmembrane type-1" evidence="8">
    <location>
        <begin position="1"/>
        <end position="123"/>
    </location>
</feature>
<sequence length="123" mass="13633">MVSYAVTRMRYKKLNKIVMGVLLLALMVPGGALLVPLYTFILNFDFLGLKIYDTRGSLILPYIAFGISLSVVIISAFIKSIPSELEEAGIMDRLSVYGLFWRIVLPLCGPALVTVFIINFLGN</sequence>
<keyword evidence="4 7" id="KW-0812">Transmembrane</keyword>
<dbReference type="CDD" id="cd06261">
    <property type="entry name" value="TM_PBP2"/>
    <property type="match status" value="1"/>
</dbReference>
<keyword evidence="2 7" id="KW-0813">Transport</keyword>
<comment type="similarity">
    <text evidence="7">Belongs to the binding-protein-dependent transport system permease family.</text>
</comment>
<evidence type="ECO:0000259" key="8">
    <source>
        <dbReference type="PROSITE" id="PS50928"/>
    </source>
</evidence>
<evidence type="ECO:0000313" key="9">
    <source>
        <dbReference type="EMBL" id="AHD04791.1"/>
    </source>
</evidence>
<dbReference type="Gene3D" id="1.10.3720.10">
    <property type="entry name" value="MetI-like"/>
    <property type="match status" value="1"/>
</dbReference>
<feature type="transmembrane region" description="Helical" evidence="7">
    <location>
        <begin position="59"/>
        <end position="78"/>
    </location>
</feature>
<evidence type="ECO:0000256" key="3">
    <source>
        <dbReference type="ARBA" id="ARBA00022475"/>
    </source>
</evidence>
<dbReference type="eggNOG" id="COG0395">
    <property type="taxonomic scope" value="Bacteria"/>
</dbReference>
<proteinExistence type="inferred from homology"/>
<gene>
    <name evidence="9" type="ORF">ERIC2_c09610</name>
</gene>
<evidence type="ECO:0000256" key="5">
    <source>
        <dbReference type="ARBA" id="ARBA00022989"/>
    </source>
</evidence>
<dbReference type="GO" id="GO:0055085">
    <property type="term" value="P:transmembrane transport"/>
    <property type="evidence" value="ECO:0007669"/>
    <property type="project" value="InterPro"/>
</dbReference>
<evidence type="ECO:0000256" key="1">
    <source>
        <dbReference type="ARBA" id="ARBA00004651"/>
    </source>
</evidence>
<accession>V9W1C5</accession>
<dbReference type="AlphaFoldDB" id="V9W1C5"/>
<evidence type="ECO:0000256" key="6">
    <source>
        <dbReference type="ARBA" id="ARBA00023136"/>
    </source>
</evidence>